<keyword evidence="3" id="KW-1185">Reference proteome</keyword>
<name>A0A1I0J0S0_9RHOB</name>
<dbReference type="OrthoDB" id="7585428at2"/>
<feature type="region of interest" description="Disordered" evidence="1">
    <location>
        <begin position="33"/>
        <end position="66"/>
    </location>
</feature>
<gene>
    <name evidence="2" type="ORF">SAMN04489858_12060</name>
</gene>
<sequence>MARHLREGAKGKDLTNVLLKAADRVRTDYIDRVNEGGGPGKAHVPSLPGQAPNTDTGRLVGSAGSQVRKKNSAETFVEAEYAVWLEFGTDKMAPRPALGPAFDDMLPHIRENIRKAIKG</sequence>
<dbReference type="STRING" id="364199.SAMN04489858_12060"/>
<evidence type="ECO:0008006" key="4">
    <source>
        <dbReference type="Google" id="ProtNLM"/>
    </source>
</evidence>
<evidence type="ECO:0000256" key="1">
    <source>
        <dbReference type="SAM" id="MobiDB-lite"/>
    </source>
</evidence>
<accession>A0A1I0J0S0</accession>
<proteinExistence type="predicted"/>
<evidence type="ECO:0000313" key="3">
    <source>
        <dbReference type="Proteomes" id="UP000199180"/>
    </source>
</evidence>
<reference evidence="2 3" key="1">
    <citation type="submission" date="2016-10" db="EMBL/GenBank/DDBJ databases">
        <authorList>
            <person name="de Groot N.N."/>
        </authorList>
    </citation>
    <scope>NUCLEOTIDE SEQUENCE [LARGE SCALE GENOMIC DNA]</scope>
    <source>
        <strain evidence="2 3">DSM 17862</strain>
    </source>
</reference>
<dbReference type="EMBL" id="FOHO01000020">
    <property type="protein sequence ID" value="SEU03219.1"/>
    <property type="molecule type" value="Genomic_DNA"/>
</dbReference>
<evidence type="ECO:0000313" key="2">
    <source>
        <dbReference type="EMBL" id="SEU03219.1"/>
    </source>
</evidence>
<dbReference type="Proteomes" id="UP000199180">
    <property type="component" value="Unassembled WGS sequence"/>
</dbReference>
<dbReference type="AlphaFoldDB" id="A0A1I0J0S0"/>
<protein>
    <recommendedName>
        <fullName evidence="4">Phage protein, HK97 gp10 family</fullName>
    </recommendedName>
</protein>
<organism evidence="2 3">
    <name type="scientific">Paracoccus homiensis</name>
    <dbReference type="NCBI Taxonomy" id="364199"/>
    <lineage>
        <taxon>Bacteria</taxon>
        <taxon>Pseudomonadati</taxon>
        <taxon>Pseudomonadota</taxon>
        <taxon>Alphaproteobacteria</taxon>
        <taxon>Rhodobacterales</taxon>
        <taxon>Paracoccaceae</taxon>
        <taxon>Paracoccus</taxon>
    </lineage>
</organism>